<feature type="compositionally biased region" description="Basic and acidic residues" evidence="1">
    <location>
        <begin position="59"/>
        <end position="72"/>
    </location>
</feature>
<feature type="non-terminal residue" evidence="2">
    <location>
        <position position="1"/>
    </location>
</feature>
<accession>A0A813EGF4</accession>
<name>A0A813EGF4_POLGL</name>
<evidence type="ECO:0000256" key="1">
    <source>
        <dbReference type="SAM" id="MobiDB-lite"/>
    </source>
</evidence>
<protein>
    <submittedName>
        <fullName evidence="2">Uncharacterized protein</fullName>
    </submittedName>
</protein>
<gene>
    <name evidence="2" type="ORF">PGLA1383_LOCUS15173</name>
</gene>
<comment type="caution">
    <text evidence="2">The sequence shown here is derived from an EMBL/GenBank/DDBJ whole genome shotgun (WGS) entry which is preliminary data.</text>
</comment>
<dbReference type="EMBL" id="CAJNNV010008840">
    <property type="protein sequence ID" value="CAE8596712.1"/>
    <property type="molecule type" value="Genomic_DNA"/>
</dbReference>
<proteinExistence type="predicted"/>
<dbReference type="Proteomes" id="UP000654075">
    <property type="component" value="Unassembled WGS sequence"/>
</dbReference>
<feature type="region of interest" description="Disordered" evidence="1">
    <location>
        <begin position="59"/>
        <end position="123"/>
    </location>
</feature>
<reference evidence="2" key="1">
    <citation type="submission" date="2021-02" db="EMBL/GenBank/DDBJ databases">
        <authorList>
            <person name="Dougan E. K."/>
            <person name="Rhodes N."/>
            <person name="Thang M."/>
            <person name="Chan C."/>
        </authorList>
    </citation>
    <scope>NUCLEOTIDE SEQUENCE</scope>
</reference>
<sequence>AELEEHRRRSEAVERERDQHMEASKRHQEGIQRVQTEVDSHLTKLEQHQKESTLLREKLQRADEEKRRHQEQLEQLQRELGQLRPNGSAAASGGGGASAAVPAAAEQPRADSEPPSAEPAKQS</sequence>
<evidence type="ECO:0000313" key="2">
    <source>
        <dbReference type="EMBL" id="CAE8596712.1"/>
    </source>
</evidence>
<evidence type="ECO:0000313" key="3">
    <source>
        <dbReference type="Proteomes" id="UP000654075"/>
    </source>
</evidence>
<keyword evidence="3" id="KW-1185">Reference proteome</keyword>
<dbReference type="AlphaFoldDB" id="A0A813EGF4"/>
<organism evidence="2 3">
    <name type="scientific">Polarella glacialis</name>
    <name type="common">Dinoflagellate</name>
    <dbReference type="NCBI Taxonomy" id="89957"/>
    <lineage>
        <taxon>Eukaryota</taxon>
        <taxon>Sar</taxon>
        <taxon>Alveolata</taxon>
        <taxon>Dinophyceae</taxon>
        <taxon>Suessiales</taxon>
        <taxon>Suessiaceae</taxon>
        <taxon>Polarella</taxon>
    </lineage>
</organism>
<feature type="compositionally biased region" description="Low complexity" evidence="1">
    <location>
        <begin position="73"/>
        <end position="91"/>
    </location>
</feature>
<feature type="region of interest" description="Disordered" evidence="1">
    <location>
        <begin position="1"/>
        <end position="32"/>
    </location>
</feature>